<dbReference type="OrthoDB" id="2911343at2"/>
<evidence type="ECO:0008006" key="3">
    <source>
        <dbReference type="Google" id="ProtNLM"/>
    </source>
</evidence>
<sequence>MFNFDDVKMMFDWGCFTEDEVKQFVPTCITEEEANQIIGKAE</sequence>
<proteinExistence type="predicted"/>
<evidence type="ECO:0000313" key="2">
    <source>
        <dbReference type="Proteomes" id="UP000182077"/>
    </source>
</evidence>
<name>A0A1L8T8N5_9ENTE</name>
<keyword evidence="2" id="KW-1185">Reference proteome</keyword>
<evidence type="ECO:0000313" key="1">
    <source>
        <dbReference type="EMBL" id="OJG40606.1"/>
    </source>
</evidence>
<dbReference type="Pfam" id="PF09693">
    <property type="entry name" value="Phage_XkdX"/>
    <property type="match status" value="1"/>
</dbReference>
<dbReference type="STRING" id="249189.RV04_GL001546"/>
<dbReference type="RefSeq" id="WP_071858860.1">
    <property type="nucleotide sequence ID" value="NZ_JBHSHK010000001.1"/>
</dbReference>
<reference evidence="1 2" key="1">
    <citation type="submission" date="2014-12" db="EMBL/GenBank/DDBJ databases">
        <title>Draft genome sequences of 29 type strains of Enterococci.</title>
        <authorList>
            <person name="Zhong Z."/>
            <person name="Sun Z."/>
            <person name="Liu W."/>
            <person name="Zhang W."/>
            <person name="Zhang H."/>
        </authorList>
    </citation>
    <scope>NUCLEOTIDE SEQUENCE [LARGE SCALE GENOMIC DNA]</scope>
    <source>
        <strain evidence="1 2">DSM 17122</strain>
    </source>
</reference>
<protein>
    <recommendedName>
        <fullName evidence="3">XkdX family protein</fullName>
    </recommendedName>
</protein>
<comment type="caution">
    <text evidence="1">The sequence shown here is derived from an EMBL/GenBank/DDBJ whole genome shotgun (WGS) entry which is preliminary data.</text>
</comment>
<dbReference type="InterPro" id="IPR010022">
    <property type="entry name" value="XkdX"/>
</dbReference>
<organism evidence="1 2">
    <name type="scientific">Enterococcus hermanniensis</name>
    <dbReference type="NCBI Taxonomy" id="249189"/>
    <lineage>
        <taxon>Bacteria</taxon>
        <taxon>Bacillati</taxon>
        <taxon>Bacillota</taxon>
        <taxon>Bacilli</taxon>
        <taxon>Lactobacillales</taxon>
        <taxon>Enterococcaceae</taxon>
        <taxon>Enterococcus</taxon>
    </lineage>
</organism>
<dbReference type="AlphaFoldDB" id="A0A1L8T8N5"/>
<accession>A0A1L8T8N5</accession>
<gene>
    <name evidence="1" type="ORF">RV04_GL001546</name>
</gene>
<dbReference type="Proteomes" id="UP000182077">
    <property type="component" value="Unassembled WGS sequence"/>
</dbReference>
<dbReference type="EMBL" id="JXKQ01000039">
    <property type="protein sequence ID" value="OJG40606.1"/>
    <property type="molecule type" value="Genomic_DNA"/>
</dbReference>
<dbReference type="NCBIfam" id="TIGR01669">
    <property type="entry name" value="phage_XkdX"/>
    <property type="match status" value="1"/>
</dbReference>